<feature type="transmembrane region" description="Helical" evidence="1">
    <location>
        <begin position="86"/>
        <end position="104"/>
    </location>
</feature>
<dbReference type="EMBL" id="BAABKM010000002">
    <property type="protein sequence ID" value="GAA4706586.1"/>
    <property type="molecule type" value="Genomic_DNA"/>
</dbReference>
<gene>
    <name evidence="2" type="ORF">GCM10023349_25950</name>
</gene>
<feature type="transmembrane region" description="Helical" evidence="1">
    <location>
        <begin position="200"/>
        <end position="221"/>
    </location>
</feature>
<keyword evidence="1" id="KW-0812">Transmembrane</keyword>
<evidence type="ECO:0000313" key="3">
    <source>
        <dbReference type="Proteomes" id="UP001499974"/>
    </source>
</evidence>
<keyword evidence="3" id="KW-1185">Reference proteome</keyword>
<dbReference type="Proteomes" id="UP001499974">
    <property type="component" value="Unassembled WGS sequence"/>
</dbReference>
<protein>
    <submittedName>
        <fullName evidence="2">Uncharacterized protein</fullName>
    </submittedName>
</protein>
<evidence type="ECO:0000256" key="1">
    <source>
        <dbReference type="SAM" id="Phobius"/>
    </source>
</evidence>
<feature type="transmembrane region" description="Helical" evidence="1">
    <location>
        <begin position="124"/>
        <end position="143"/>
    </location>
</feature>
<dbReference type="InterPro" id="IPR045393">
    <property type="entry name" value="DUF6518"/>
</dbReference>
<reference evidence="3" key="1">
    <citation type="journal article" date="2019" name="Int. J. Syst. Evol. Microbiol.">
        <title>The Global Catalogue of Microorganisms (GCM) 10K type strain sequencing project: providing services to taxonomists for standard genome sequencing and annotation.</title>
        <authorList>
            <consortium name="The Broad Institute Genomics Platform"/>
            <consortium name="The Broad Institute Genome Sequencing Center for Infectious Disease"/>
            <person name="Wu L."/>
            <person name="Ma J."/>
        </authorList>
    </citation>
    <scope>NUCLEOTIDE SEQUENCE [LARGE SCALE GENOMIC DNA]</scope>
    <source>
        <strain evidence="3">JCM 18531</strain>
    </source>
</reference>
<evidence type="ECO:0000313" key="2">
    <source>
        <dbReference type="EMBL" id="GAA4706586.1"/>
    </source>
</evidence>
<organism evidence="2 3">
    <name type="scientific">Nocardioides conyzicola</name>
    <dbReference type="NCBI Taxonomy" id="1651781"/>
    <lineage>
        <taxon>Bacteria</taxon>
        <taxon>Bacillati</taxon>
        <taxon>Actinomycetota</taxon>
        <taxon>Actinomycetes</taxon>
        <taxon>Propionibacteriales</taxon>
        <taxon>Nocardioidaceae</taxon>
        <taxon>Nocardioides</taxon>
    </lineage>
</organism>
<comment type="caution">
    <text evidence="2">The sequence shown here is derived from an EMBL/GenBank/DDBJ whole genome shotgun (WGS) entry which is preliminary data.</text>
</comment>
<keyword evidence="1" id="KW-1133">Transmembrane helix</keyword>
<keyword evidence="1" id="KW-0472">Membrane</keyword>
<feature type="transmembrane region" description="Helical" evidence="1">
    <location>
        <begin position="30"/>
        <end position="51"/>
    </location>
</feature>
<dbReference type="Pfam" id="PF20128">
    <property type="entry name" value="DUF6518"/>
    <property type="match status" value="1"/>
</dbReference>
<proteinExistence type="predicted"/>
<sequence>MTRLVGMSTDHALQPVLTERTTPYAGPATPVVLTAAVAAGVVLGVVDLWWSTYHPSAWSSVANSCAGWAACAFALGAALRVDALRAAVAAVVMLAVAVEAYYLAEVVLQAGDRWILTSPVAMEWLVLAGVAGALYGPAGAWAAGRSPWRAAVGLAVGGSLLLGDALQLAGRDLALAGSGEPRVLVLLALAMLACSVRRPWVAVAALVLSLPLSLVVAAAFVSTGVYM</sequence>
<accession>A0ABP8XIF3</accession>
<feature type="transmembrane region" description="Helical" evidence="1">
    <location>
        <begin position="57"/>
        <end position="79"/>
    </location>
</feature>
<name>A0ABP8XIF3_9ACTN</name>